<protein>
    <submittedName>
        <fullName evidence="1">Gp108</fullName>
    </submittedName>
</protein>
<keyword evidence="2" id="KW-1185">Reference proteome</keyword>
<sequence>MDLYEAGNIKSLENRIKDTIWVDSQSSIQYLIKKKYFRKKVIKDKGTKNEYVSYFFFRYKEDKMLFMKEYYKKLSKTDGIREIHDKIGLLFGYPPKAVQKFHSRDYTSNIYFNFCGMVFSSYPETIIEDVKWLLLNKPLIEGEVIEIEKGVITLKRESVTIGDYDWERKLQNLVLKYSSN</sequence>
<dbReference type="KEGG" id="vg:18563326"/>
<name>G3MBH0_9CAUD</name>
<reference evidence="1 2" key="1">
    <citation type="submission" date="2011-09" db="EMBL/GenBank/DDBJ databases">
        <authorList>
            <person name="Pope W.H."/>
            <person name="Pedulla M.L."/>
            <person name="Ford M.E."/>
            <person name="Peebles C.L."/>
            <person name="Hatfull G.H."/>
            <person name="Hendrix R.W."/>
        </authorList>
    </citation>
    <scope>NUCLEOTIDE SEQUENCE [LARGE SCALE GENOMIC DNA]</scope>
    <source>
        <strain evidence="1">G</strain>
    </source>
</reference>
<evidence type="ECO:0000313" key="1">
    <source>
        <dbReference type="EMBL" id="AEO93370.1"/>
    </source>
</evidence>
<dbReference type="Proteomes" id="UP000009273">
    <property type="component" value="Segment"/>
</dbReference>
<evidence type="ECO:0000313" key="2">
    <source>
        <dbReference type="Proteomes" id="UP000009273"/>
    </source>
</evidence>
<organism evidence="1 2">
    <name type="scientific">Bacillus phage G</name>
    <dbReference type="NCBI Taxonomy" id="2884420"/>
    <lineage>
        <taxon>Viruses</taxon>
        <taxon>Duplodnaviria</taxon>
        <taxon>Heunggongvirae</taxon>
        <taxon>Uroviricota</taxon>
        <taxon>Caudoviricetes</taxon>
        <taxon>Donellivirus</taxon>
        <taxon>Donellivirus gee</taxon>
    </lineage>
</organism>
<dbReference type="GeneID" id="18563326"/>
<proteinExistence type="predicted"/>
<accession>G3MBH0</accession>
<dbReference type="RefSeq" id="YP_009015411.1">
    <property type="nucleotide sequence ID" value="NC_023719.1"/>
</dbReference>
<dbReference type="EMBL" id="JN638751">
    <property type="protein sequence ID" value="AEO93370.1"/>
    <property type="molecule type" value="Genomic_DNA"/>
</dbReference>
<gene>
    <name evidence="1" type="primary">108</name>
    <name evidence="1" type="ORF">G_108</name>
</gene>